<evidence type="ECO:0000313" key="1">
    <source>
        <dbReference type="EMBL" id="KAG9701134.1"/>
    </source>
</evidence>
<reference evidence="1" key="1">
    <citation type="journal article" date="2021" name="J Fungi (Basel)">
        <title>Virulence traits and population genomics of the black yeast Aureobasidium melanogenum.</title>
        <authorList>
            <person name="Cernosa A."/>
            <person name="Sun X."/>
            <person name="Gostincar C."/>
            <person name="Fang C."/>
            <person name="Gunde-Cimerman N."/>
            <person name="Song Z."/>
        </authorList>
    </citation>
    <scope>NUCLEOTIDE SEQUENCE</scope>
    <source>
        <strain evidence="1">EXF-9911</strain>
    </source>
</reference>
<dbReference type="EMBL" id="JAHFXF010000004">
    <property type="protein sequence ID" value="KAG9701134.1"/>
    <property type="molecule type" value="Genomic_DNA"/>
</dbReference>
<dbReference type="Proteomes" id="UP000779574">
    <property type="component" value="Unassembled WGS sequence"/>
</dbReference>
<name>A0A9P8EX34_AURME</name>
<comment type="caution">
    <text evidence="1">The sequence shown here is derived from an EMBL/GenBank/DDBJ whole genome shotgun (WGS) entry which is preliminary data.</text>
</comment>
<reference evidence="1" key="2">
    <citation type="submission" date="2021-08" db="EMBL/GenBank/DDBJ databases">
        <authorList>
            <person name="Gostincar C."/>
            <person name="Sun X."/>
            <person name="Song Z."/>
            <person name="Gunde-Cimerman N."/>
        </authorList>
    </citation>
    <scope>NUCLEOTIDE SEQUENCE</scope>
    <source>
        <strain evidence="1">EXF-9911</strain>
    </source>
</reference>
<organism evidence="1 2">
    <name type="scientific">Aureobasidium melanogenum</name>
    <name type="common">Aureobasidium pullulans var. melanogenum</name>
    <dbReference type="NCBI Taxonomy" id="46634"/>
    <lineage>
        <taxon>Eukaryota</taxon>
        <taxon>Fungi</taxon>
        <taxon>Dikarya</taxon>
        <taxon>Ascomycota</taxon>
        <taxon>Pezizomycotina</taxon>
        <taxon>Dothideomycetes</taxon>
        <taxon>Dothideomycetidae</taxon>
        <taxon>Dothideales</taxon>
        <taxon>Saccotheciaceae</taxon>
        <taxon>Aureobasidium</taxon>
    </lineage>
</organism>
<proteinExistence type="predicted"/>
<gene>
    <name evidence="1" type="ORF">KCU76_g249</name>
</gene>
<protein>
    <submittedName>
        <fullName evidence="1">Uncharacterized protein</fullName>
    </submittedName>
</protein>
<accession>A0A9P8EX34</accession>
<dbReference type="AlphaFoldDB" id="A0A9P8EX34"/>
<feature type="non-terminal residue" evidence="1">
    <location>
        <position position="128"/>
    </location>
</feature>
<evidence type="ECO:0000313" key="2">
    <source>
        <dbReference type="Proteomes" id="UP000779574"/>
    </source>
</evidence>
<sequence length="128" mass="14879">MSHFSADRSRSNQEYLGNLRRLTRFKTEVDNHLGDVEQLEDEFRQLPACLCEEDLTLAINGAMVNGFALGERAEFWQIEKGEQGVEEAFEEFEKYLEKCVLVIESLRGHIRALRALVDQEKEKEVEEE</sequence>